<dbReference type="Pfam" id="PF00782">
    <property type="entry name" value="DSPc"/>
    <property type="match status" value="1"/>
</dbReference>
<dbReference type="GO" id="GO:0004721">
    <property type="term" value="F:phosphoprotein phosphatase activity"/>
    <property type="evidence" value="ECO:0007669"/>
    <property type="project" value="UniProtKB-KW"/>
</dbReference>
<feature type="domain" description="Tyrosine specific protein phosphatases" evidence="5">
    <location>
        <begin position="72"/>
        <end position="134"/>
    </location>
</feature>
<dbReference type="InterPro" id="IPR029021">
    <property type="entry name" value="Prot-tyrosine_phosphatase-like"/>
</dbReference>
<dbReference type="PANTHER" id="PTHR45961:SF9">
    <property type="entry name" value="DUAL SPECIFICITY PROTEIN PHOSPHATASE 14"/>
    <property type="match status" value="1"/>
</dbReference>
<dbReference type="GO" id="GO:0005737">
    <property type="term" value="C:cytoplasm"/>
    <property type="evidence" value="ECO:0007669"/>
    <property type="project" value="TreeGrafter"/>
</dbReference>
<evidence type="ECO:0000259" key="4">
    <source>
        <dbReference type="PROSITE" id="PS50054"/>
    </source>
</evidence>
<evidence type="ECO:0000256" key="3">
    <source>
        <dbReference type="ARBA" id="ARBA00022912"/>
    </source>
</evidence>
<comment type="similarity">
    <text evidence="1">Belongs to the protein-tyrosine phosphatase family. Non-receptor class dual specificity subfamily.</text>
</comment>
<evidence type="ECO:0000313" key="8">
    <source>
        <dbReference type="Proteomes" id="UP000274756"/>
    </source>
</evidence>
<reference evidence="6 8" key="2">
    <citation type="submission" date="2018-11" db="EMBL/GenBank/DDBJ databases">
        <authorList>
            <consortium name="Pathogen Informatics"/>
        </authorList>
    </citation>
    <scope>NUCLEOTIDE SEQUENCE [LARGE SCALE GENOMIC DNA]</scope>
</reference>
<dbReference type="PROSITE" id="PS50054">
    <property type="entry name" value="TYR_PHOSPHATASE_DUAL"/>
    <property type="match status" value="1"/>
</dbReference>
<dbReference type="STRING" id="318479.A0A0N4UB41"/>
<gene>
    <name evidence="6" type="ORF">DME_LOCUS8284</name>
</gene>
<evidence type="ECO:0000313" key="9">
    <source>
        <dbReference type="WBParaSite" id="DME_0000440101-mRNA-1"/>
    </source>
</evidence>
<proteinExistence type="inferred from homology"/>
<dbReference type="Proteomes" id="UP000274756">
    <property type="component" value="Unassembled WGS sequence"/>
</dbReference>
<accession>A0A0N4UB41</accession>
<dbReference type="WBParaSite" id="DME_0000440101-mRNA-1">
    <property type="protein sequence ID" value="DME_0000440101-mRNA-1"/>
    <property type="gene ID" value="DME_0000440101"/>
</dbReference>
<sequence length="229" mass="26374">MTSVSFKVDPEYAKISEIIPGLFICGVTALKREILDRYGISFIINATTEVPNLRSLGHIPRVKLWLEDTPQANIYQHLEIYSDQIERILSDGGRVLVHCVAGVSRSASICLAYLTKYKCRSLRDAYRLMSLKRPLVRPNLGFWRQLIQFEQEIKRSVGSVRLILVDSQPENYLPDVYLRKVYDENDEESGNENFSSVEKRPHLQRSRKNRFRPVLEPLFETTETVGVTA</sequence>
<protein>
    <submittedName>
        <fullName evidence="9">Dual specificity protein phosphatase 14</fullName>
    </submittedName>
</protein>
<dbReference type="InterPro" id="IPR052103">
    <property type="entry name" value="Dual_spec_Phospatases"/>
</dbReference>
<dbReference type="InterPro" id="IPR000387">
    <property type="entry name" value="Tyr_Pase_dom"/>
</dbReference>
<keyword evidence="8" id="KW-1185">Reference proteome</keyword>
<dbReference type="InterPro" id="IPR000340">
    <property type="entry name" value="Dual-sp_phosphatase_cat-dom"/>
</dbReference>
<dbReference type="SMART" id="SM00195">
    <property type="entry name" value="DSPc"/>
    <property type="match status" value="1"/>
</dbReference>
<dbReference type="Gene3D" id="3.90.190.10">
    <property type="entry name" value="Protein tyrosine phosphatase superfamily"/>
    <property type="match status" value="1"/>
</dbReference>
<keyword evidence="3" id="KW-0904">Protein phosphatase</keyword>
<evidence type="ECO:0000313" key="7">
    <source>
        <dbReference type="Proteomes" id="UP000038040"/>
    </source>
</evidence>
<dbReference type="InterPro" id="IPR020422">
    <property type="entry name" value="TYR_PHOSPHATASE_DUAL_dom"/>
</dbReference>
<feature type="domain" description="Tyrosine-protein phosphatase" evidence="4">
    <location>
        <begin position="14"/>
        <end position="155"/>
    </location>
</feature>
<name>A0A0N4UB41_DRAME</name>
<dbReference type="PROSITE" id="PS50056">
    <property type="entry name" value="TYR_PHOSPHATASE_2"/>
    <property type="match status" value="1"/>
</dbReference>
<keyword evidence="2" id="KW-0378">Hydrolase</keyword>
<dbReference type="CDD" id="cd14514">
    <property type="entry name" value="DUSP14-like"/>
    <property type="match status" value="1"/>
</dbReference>
<dbReference type="AlphaFoldDB" id="A0A0N4UB41"/>
<organism evidence="7 9">
    <name type="scientific">Dracunculus medinensis</name>
    <name type="common">Guinea worm</name>
    <dbReference type="NCBI Taxonomy" id="318479"/>
    <lineage>
        <taxon>Eukaryota</taxon>
        <taxon>Metazoa</taxon>
        <taxon>Ecdysozoa</taxon>
        <taxon>Nematoda</taxon>
        <taxon>Chromadorea</taxon>
        <taxon>Rhabditida</taxon>
        <taxon>Spirurina</taxon>
        <taxon>Dracunculoidea</taxon>
        <taxon>Dracunculidae</taxon>
        <taxon>Dracunculus</taxon>
    </lineage>
</organism>
<dbReference type="PROSITE" id="PS00383">
    <property type="entry name" value="TYR_PHOSPHATASE_1"/>
    <property type="match status" value="1"/>
</dbReference>
<evidence type="ECO:0000313" key="6">
    <source>
        <dbReference type="EMBL" id="VDN58311.1"/>
    </source>
</evidence>
<dbReference type="Proteomes" id="UP000038040">
    <property type="component" value="Unplaced"/>
</dbReference>
<evidence type="ECO:0000256" key="2">
    <source>
        <dbReference type="ARBA" id="ARBA00022801"/>
    </source>
</evidence>
<dbReference type="InterPro" id="IPR016130">
    <property type="entry name" value="Tyr_Pase_AS"/>
</dbReference>
<reference evidence="9" key="1">
    <citation type="submission" date="2017-02" db="UniProtKB">
        <authorList>
            <consortium name="WormBaseParasite"/>
        </authorList>
    </citation>
    <scope>IDENTIFICATION</scope>
</reference>
<dbReference type="EMBL" id="UYYG01001167">
    <property type="protein sequence ID" value="VDN58311.1"/>
    <property type="molecule type" value="Genomic_DNA"/>
</dbReference>
<dbReference type="OrthoDB" id="285418at2759"/>
<evidence type="ECO:0000259" key="5">
    <source>
        <dbReference type="PROSITE" id="PS50056"/>
    </source>
</evidence>
<dbReference type="PANTHER" id="PTHR45961">
    <property type="entry name" value="IP21249P"/>
    <property type="match status" value="1"/>
</dbReference>
<evidence type="ECO:0000256" key="1">
    <source>
        <dbReference type="ARBA" id="ARBA00008601"/>
    </source>
</evidence>
<dbReference type="SUPFAM" id="SSF52799">
    <property type="entry name" value="(Phosphotyrosine protein) phosphatases II"/>
    <property type="match status" value="1"/>
</dbReference>